<dbReference type="GO" id="GO:0005524">
    <property type="term" value="F:ATP binding"/>
    <property type="evidence" value="ECO:0007669"/>
    <property type="project" value="UniProtKB-KW"/>
</dbReference>
<dbReference type="GO" id="GO:1990817">
    <property type="term" value="F:poly(A) RNA polymerase activity"/>
    <property type="evidence" value="ECO:0007669"/>
    <property type="project" value="UniProtKB-EC"/>
</dbReference>
<comment type="subcellular location">
    <subcellularLocation>
        <location evidence="1">Nucleus</location>
    </subcellularLocation>
</comment>
<dbReference type="GO" id="GO:0006397">
    <property type="term" value="P:mRNA processing"/>
    <property type="evidence" value="ECO:0007669"/>
    <property type="project" value="UniProtKB-KW"/>
</dbReference>
<dbReference type="GO" id="GO:0005634">
    <property type="term" value="C:nucleus"/>
    <property type="evidence" value="ECO:0007669"/>
    <property type="project" value="UniProtKB-SubCell"/>
</dbReference>
<evidence type="ECO:0000259" key="11">
    <source>
        <dbReference type="Pfam" id="PF04928"/>
    </source>
</evidence>
<feature type="region of interest" description="Disordered" evidence="10">
    <location>
        <begin position="321"/>
        <end position="340"/>
    </location>
</feature>
<feature type="domain" description="Poly(A) polymerase central" evidence="11">
    <location>
        <begin position="1"/>
        <end position="104"/>
    </location>
</feature>
<dbReference type="Proteomes" id="UP000887560">
    <property type="component" value="Unplaced"/>
</dbReference>
<keyword evidence="4" id="KW-0507">mRNA processing</keyword>
<dbReference type="InterPro" id="IPR007012">
    <property type="entry name" value="PolA_pol_cen_dom"/>
</dbReference>
<dbReference type="AlphaFoldDB" id="A0A915NDK0"/>
<keyword evidence="8" id="KW-0539">Nucleus</keyword>
<dbReference type="Gene3D" id="1.10.1410.10">
    <property type="match status" value="1"/>
</dbReference>
<evidence type="ECO:0000256" key="6">
    <source>
        <dbReference type="ARBA" id="ARBA00022741"/>
    </source>
</evidence>
<reference evidence="13" key="1">
    <citation type="submission" date="2022-11" db="UniProtKB">
        <authorList>
            <consortium name="WormBaseParasite"/>
        </authorList>
    </citation>
    <scope>IDENTIFICATION</scope>
</reference>
<evidence type="ECO:0000256" key="3">
    <source>
        <dbReference type="ARBA" id="ARBA00012388"/>
    </source>
</evidence>
<evidence type="ECO:0000256" key="10">
    <source>
        <dbReference type="SAM" id="MobiDB-lite"/>
    </source>
</evidence>
<evidence type="ECO:0000256" key="5">
    <source>
        <dbReference type="ARBA" id="ARBA00022679"/>
    </source>
</evidence>
<dbReference type="WBParaSite" id="scf7180000417436.g1265">
    <property type="protein sequence ID" value="scf7180000417436.g1265"/>
    <property type="gene ID" value="scf7180000417436.g1265"/>
</dbReference>
<evidence type="ECO:0000313" key="12">
    <source>
        <dbReference type="Proteomes" id="UP000887560"/>
    </source>
</evidence>
<keyword evidence="6" id="KW-0547">Nucleotide-binding</keyword>
<sequence>MTAKICLIYQSASLTFLVQRFFQIYSLWDWPIPIILEQLTMPTDLTQLSNNDFIKSWNLLSLRNDYMPIISPIFPEQNTAFNTNEFTRDIIVKEMKKAYAQLDRSTSLLTEKFYKDILFKKIDYTKQYEHFLLLVCSEKIKIEETNENKSCEFVKTKVRGLLVRWAKKATLRFKIEENTAENVEENYKIYKLSDYLEEYHALTNLEWKCSDGELDFLSKDGSISCPKLEDIESKEKTNEKWKKIYVEQRRLYLANNPIEIRQQQNEETLAEKIEILPKPKDIKFELSNPLQDDFYVKIPVNPEFYKKEDFKEYRKEPLKEEKMKKKKAEEKKGKKLDITS</sequence>
<keyword evidence="7" id="KW-0067">ATP-binding</keyword>
<evidence type="ECO:0000256" key="7">
    <source>
        <dbReference type="ARBA" id="ARBA00022840"/>
    </source>
</evidence>
<comment type="catalytic activity">
    <reaction evidence="9">
        <text>RNA(n) + ATP = RNA(n)-3'-adenine ribonucleotide + diphosphate</text>
        <dbReference type="Rhea" id="RHEA:11332"/>
        <dbReference type="Rhea" id="RHEA-COMP:14527"/>
        <dbReference type="Rhea" id="RHEA-COMP:17347"/>
        <dbReference type="ChEBI" id="CHEBI:30616"/>
        <dbReference type="ChEBI" id="CHEBI:33019"/>
        <dbReference type="ChEBI" id="CHEBI:140395"/>
        <dbReference type="ChEBI" id="CHEBI:173115"/>
        <dbReference type="EC" id="2.7.7.19"/>
    </reaction>
</comment>
<evidence type="ECO:0000256" key="8">
    <source>
        <dbReference type="ARBA" id="ARBA00023242"/>
    </source>
</evidence>
<keyword evidence="5" id="KW-0808">Transferase</keyword>
<evidence type="ECO:0000256" key="9">
    <source>
        <dbReference type="ARBA" id="ARBA00048830"/>
    </source>
</evidence>
<evidence type="ECO:0000256" key="4">
    <source>
        <dbReference type="ARBA" id="ARBA00022664"/>
    </source>
</evidence>
<dbReference type="EC" id="2.7.7.19" evidence="3"/>
<evidence type="ECO:0000256" key="2">
    <source>
        <dbReference type="ARBA" id="ARBA00010912"/>
    </source>
</evidence>
<evidence type="ECO:0000256" key="1">
    <source>
        <dbReference type="ARBA" id="ARBA00004123"/>
    </source>
</evidence>
<dbReference type="PANTHER" id="PTHR10682:SF10">
    <property type="entry name" value="POLYNUCLEOTIDE ADENYLYLTRANSFERASE"/>
    <property type="match status" value="1"/>
</dbReference>
<dbReference type="Pfam" id="PF04928">
    <property type="entry name" value="PAP_central"/>
    <property type="match status" value="1"/>
</dbReference>
<protein>
    <recommendedName>
        <fullName evidence="3">polynucleotide adenylyltransferase</fullName>
        <ecNumber evidence="3">2.7.7.19</ecNumber>
    </recommendedName>
</protein>
<dbReference type="SUPFAM" id="SSF81631">
    <property type="entry name" value="PAP/OAS1 substrate-binding domain"/>
    <property type="match status" value="1"/>
</dbReference>
<name>A0A915NDK0_9BILA</name>
<evidence type="ECO:0000313" key="13">
    <source>
        <dbReference type="WBParaSite" id="scf7180000417436.g1265"/>
    </source>
</evidence>
<dbReference type="PANTHER" id="PTHR10682">
    <property type="entry name" value="POLY A POLYMERASE"/>
    <property type="match status" value="1"/>
</dbReference>
<proteinExistence type="inferred from homology"/>
<accession>A0A915NDK0</accession>
<organism evidence="12 13">
    <name type="scientific">Meloidogyne floridensis</name>
    <dbReference type="NCBI Taxonomy" id="298350"/>
    <lineage>
        <taxon>Eukaryota</taxon>
        <taxon>Metazoa</taxon>
        <taxon>Ecdysozoa</taxon>
        <taxon>Nematoda</taxon>
        <taxon>Chromadorea</taxon>
        <taxon>Rhabditida</taxon>
        <taxon>Tylenchina</taxon>
        <taxon>Tylenchomorpha</taxon>
        <taxon>Tylenchoidea</taxon>
        <taxon>Meloidogynidae</taxon>
        <taxon>Meloidogyninae</taxon>
        <taxon>Meloidogyne</taxon>
    </lineage>
</organism>
<comment type="similarity">
    <text evidence="2">Belongs to the poly(A) polymerase family.</text>
</comment>
<keyword evidence="12" id="KW-1185">Reference proteome</keyword>